<dbReference type="RefSeq" id="WP_181888006.1">
    <property type="nucleotide sequence ID" value="NZ_CP059472.1"/>
</dbReference>
<dbReference type="Proteomes" id="UP000539710">
    <property type="component" value="Unassembled WGS sequence"/>
</dbReference>
<sequence length="206" mass="24557">MPELSNIQTYEKLNGADYQLILDRFKSVLQRLDLWNDEVKQAFDEFVWKVEDDGFVYSSITQLGHFKTKFSDILVRPLVMVYTPVIDKTNTDNWIACDLLIEAEKLRSFETGNYHKTTYDFVKALTLEMHKEFKQTGIYFTDEAQDGQDFDGFRNINKEKLWQFDYAIIPLTLEQTYSTPPLTHKIIRHNNYLEAWYIDRWKPNEK</sequence>
<reference evidence="1" key="4">
    <citation type="submission" date="2020-07" db="EMBL/GenBank/DDBJ databases">
        <authorList>
            <person name="Yang C."/>
        </authorList>
    </citation>
    <scope>NUCLEOTIDE SEQUENCE</scope>
    <source>
        <strain evidence="1">Cx-624</strain>
    </source>
</reference>
<dbReference type="EMBL" id="CP059472">
    <property type="protein sequence ID" value="QMS99046.1"/>
    <property type="molecule type" value="Genomic_DNA"/>
</dbReference>
<reference evidence="2" key="1">
    <citation type="submission" date="2020-07" db="EMBL/GenBank/DDBJ databases">
        <title>Chryseobacterium sp. CX-624.</title>
        <authorList>
            <person name="Yang C."/>
        </authorList>
    </citation>
    <scope>NUCLEOTIDE SEQUENCE</scope>
    <source>
        <strain evidence="2">CX-624</strain>
    </source>
</reference>
<proteinExistence type="predicted"/>
<dbReference type="AlphaFoldDB" id="A0A7D7QYU2"/>
<dbReference type="KEGG" id="cbau:H1R16_03290"/>
<protein>
    <submittedName>
        <fullName evidence="2">Uncharacterized protein</fullName>
    </submittedName>
</protein>
<keyword evidence="4" id="KW-1185">Reference proteome</keyword>
<organism evidence="2 3">
    <name type="scientific">Marnyiella aurantia</name>
    <dbReference type="NCBI Taxonomy" id="2758037"/>
    <lineage>
        <taxon>Bacteria</taxon>
        <taxon>Pseudomonadati</taxon>
        <taxon>Bacteroidota</taxon>
        <taxon>Flavobacteriia</taxon>
        <taxon>Flavobacteriales</taxon>
        <taxon>Weeksellaceae</taxon>
        <taxon>Marnyiella</taxon>
    </lineage>
</organism>
<dbReference type="EMBL" id="JACEUX010000008">
    <property type="protein sequence ID" value="MBA5247907.1"/>
    <property type="molecule type" value="Genomic_DNA"/>
</dbReference>
<evidence type="ECO:0000313" key="3">
    <source>
        <dbReference type="Proteomes" id="UP000515349"/>
    </source>
</evidence>
<accession>A0A7D7QYU2</accession>
<reference evidence="4" key="3">
    <citation type="submission" date="2020-07" db="EMBL/GenBank/DDBJ databases">
        <title>Flavobacterium sp. xlx-214.</title>
        <authorList>
            <person name="Yang C."/>
        </authorList>
    </citation>
    <scope>NUCLEOTIDE SEQUENCE [LARGE SCALE GENOMIC DNA]</scope>
    <source>
        <strain evidence="4">CX-624</strain>
    </source>
</reference>
<dbReference type="Proteomes" id="UP000515349">
    <property type="component" value="Chromosome"/>
</dbReference>
<gene>
    <name evidence="2" type="ORF">H1R16_03290</name>
    <name evidence="1" type="ORF">H2507_12120</name>
</gene>
<evidence type="ECO:0000313" key="2">
    <source>
        <dbReference type="EMBL" id="QMS99046.1"/>
    </source>
</evidence>
<evidence type="ECO:0000313" key="4">
    <source>
        <dbReference type="Proteomes" id="UP000539710"/>
    </source>
</evidence>
<name>A0A7D7QYU2_9FLAO</name>
<reference evidence="3" key="2">
    <citation type="submission" date="2020-07" db="EMBL/GenBank/DDBJ databases">
        <title>Chryseobacterium sp.cx-624.</title>
        <authorList>
            <person name="Yang C."/>
        </authorList>
    </citation>
    <scope>NUCLEOTIDE SEQUENCE [LARGE SCALE GENOMIC DNA]</scope>
    <source>
        <strain evidence="3">cx-624</strain>
    </source>
</reference>
<evidence type="ECO:0000313" key="1">
    <source>
        <dbReference type="EMBL" id="MBA5247907.1"/>
    </source>
</evidence>